<dbReference type="Gene3D" id="3.40.50.2020">
    <property type="match status" value="1"/>
</dbReference>
<feature type="domain" description="Phosphoribosyltransferase" evidence="2">
    <location>
        <begin position="185"/>
        <end position="225"/>
    </location>
</feature>
<evidence type="ECO:0000313" key="3">
    <source>
        <dbReference type="EMBL" id="RLL46662.1"/>
    </source>
</evidence>
<dbReference type="RefSeq" id="WP_121521913.1">
    <property type="nucleotide sequence ID" value="NZ_RCHR01000002.1"/>
</dbReference>
<dbReference type="SUPFAM" id="SSF53271">
    <property type="entry name" value="PRTase-like"/>
    <property type="match status" value="1"/>
</dbReference>
<dbReference type="EMBL" id="RCHR01000002">
    <property type="protein sequence ID" value="RLL46662.1"/>
    <property type="molecule type" value="Genomic_DNA"/>
</dbReference>
<comment type="caution">
    <text evidence="3">The sequence shown here is derived from an EMBL/GenBank/DDBJ whole genome shotgun (WGS) entry which is preliminary data.</text>
</comment>
<dbReference type="AlphaFoldDB" id="A0A498DJM0"/>
<reference evidence="3 4" key="1">
    <citation type="submission" date="2018-10" db="EMBL/GenBank/DDBJ databases">
        <title>Oceanobacillus sp. YLB-02 draft genome.</title>
        <authorList>
            <person name="Yu L."/>
        </authorList>
    </citation>
    <scope>NUCLEOTIDE SEQUENCE [LARGE SCALE GENOMIC DNA]</scope>
    <source>
        <strain evidence="3 4">YLB-02</strain>
    </source>
</reference>
<evidence type="ECO:0000256" key="1">
    <source>
        <dbReference type="ARBA" id="ARBA00008007"/>
    </source>
</evidence>
<evidence type="ECO:0000259" key="2">
    <source>
        <dbReference type="Pfam" id="PF00156"/>
    </source>
</evidence>
<sequence length="226" mass="26311">MECLWCMEEIIVEISWINLFQVERQVALCSRCNEQLEKITGARCKHCSRQSTQDICPDCKWWKSQEKGDPLEKNFSIFHYNDFMQAIIAKWKYRGDYVLGEIFEQELFQACNEQFKFLMKEAVVVPIPLSKERSKERCFNQAAMLAGFIPMEKRNILSRIHGEKQSKKTRRERISATNPFFMSESLNKPVLLVDDIYTTGTTLRHAASLLKANGSHKVYALTLVRG</sequence>
<dbReference type="CDD" id="cd06223">
    <property type="entry name" value="PRTases_typeI"/>
    <property type="match status" value="1"/>
</dbReference>
<dbReference type="OrthoDB" id="9779910at2"/>
<organism evidence="3 4">
    <name type="scientific">Oceanobacillus piezotolerans</name>
    <dbReference type="NCBI Taxonomy" id="2448030"/>
    <lineage>
        <taxon>Bacteria</taxon>
        <taxon>Bacillati</taxon>
        <taxon>Bacillota</taxon>
        <taxon>Bacilli</taxon>
        <taxon>Bacillales</taxon>
        <taxon>Bacillaceae</taxon>
        <taxon>Oceanobacillus</taxon>
    </lineage>
</organism>
<dbReference type="PANTHER" id="PTHR47505">
    <property type="entry name" value="DNA UTILIZATION PROTEIN YHGH"/>
    <property type="match status" value="1"/>
</dbReference>
<evidence type="ECO:0000313" key="4">
    <source>
        <dbReference type="Proteomes" id="UP000270219"/>
    </source>
</evidence>
<dbReference type="InterPro" id="IPR029057">
    <property type="entry name" value="PRTase-like"/>
</dbReference>
<dbReference type="Pfam" id="PF00156">
    <property type="entry name" value="Pribosyltran"/>
    <property type="match status" value="1"/>
</dbReference>
<comment type="similarity">
    <text evidence="1">Belongs to the ComF/GntX family.</text>
</comment>
<dbReference type="PANTHER" id="PTHR47505:SF1">
    <property type="entry name" value="DNA UTILIZATION PROTEIN YHGH"/>
    <property type="match status" value="1"/>
</dbReference>
<accession>A0A498DJM0</accession>
<name>A0A498DJM0_9BACI</name>
<gene>
    <name evidence="3" type="ORF">D8M04_05505</name>
</gene>
<protein>
    <submittedName>
        <fullName evidence="3">ComF family protein</fullName>
    </submittedName>
</protein>
<dbReference type="Proteomes" id="UP000270219">
    <property type="component" value="Unassembled WGS sequence"/>
</dbReference>
<proteinExistence type="inferred from homology"/>
<dbReference type="InterPro" id="IPR000836">
    <property type="entry name" value="PRTase_dom"/>
</dbReference>
<keyword evidence="4" id="KW-1185">Reference proteome</keyword>
<dbReference type="InterPro" id="IPR051910">
    <property type="entry name" value="ComF/GntX_DNA_util-trans"/>
</dbReference>